<dbReference type="Pfam" id="PF00147">
    <property type="entry name" value="Fibrinogen_C"/>
    <property type="match status" value="1"/>
</dbReference>
<dbReference type="STRING" id="34690.A0A182TMH8"/>
<dbReference type="VEuPathDB" id="VectorBase:AMEC005025"/>
<evidence type="ECO:0000259" key="1">
    <source>
        <dbReference type="PROSITE" id="PS51406"/>
    </source>
</evidence>
<dbReference type="GO" id="GO:0005615">
    <property type="term" value="C:extracellular space"/>
    <property type="evidence" value="ECO:0007669"/>
    <property type="project" value="TreeGrafter"/>
</dbReference>
<dbReference type="InterPro" id="IPR002181">
    <property type="entry name" value="Fibrinogen_a/b/g_C_dom"/>
</dbReference>
<dbReference type="Proteomes" id="UP000075902">
    <property type="component" value="Unassembled WGS sequence"/>
</dbReference>
<reference evidence="3" key="1">
    <citation type="submission" date="2014-01" db="EMBL/GenBank/DDBJ databases">
        <title>The Genome Sequence of Anopheles melas CM1001059_A (V2).</title>
        <authorList>
            <consortium name="The Broad Institute Genomics Platform"/>
            <person name="Neafsey D.E."/>
            <person name="Besansky N."/>
            <person name="Howell P."/>
            <person name="Walton C."/>
            <person name="Young S.K."/>
            <person name="Zeng Q."/>
            <person name="Gargeya S."/>
            <person name="Fitzgerald M."/>
            <person name="Haas B."/>
            <person name="Abouelleil A."/>
            <person name="Allen A.W."/>
            <person name="Alvarado L."/>
            <person name="Arachchi H.M."/>
            <person name="Berlin A.M."/>
            <person name="Chapman S.B."/>
            <person name="Gainer-Dewar J."/>
            <person name="Goldberg J."/>
            <person name="Griggs A."/>
            <person name="Gujja S."/>
            <person name="Hansen M."/>
            <person name="Howarth C."/>
            <person name="Imamovic A."/>
            <person name="Ireland A."/>
            <person name="Larimer J."/>
            <person name="McCowan C."/>
            <person name="Murphy C."/>
            <person name="Pearson M."/>
            <person name="Poon T.W."/>
            <person name="Priest M."/>
            <person name="Roberts A."/>
            <person name="Saif S."/>
            <person name="Shea T."/>
            <person name="Sisk P."/>
            <person name="Sykes S."/>
            <person name="Wortman J."/>
            <person name="Nusbaum C."/>
            <person name="Birren B."/>
        </authorList>
    </citation>
    <scope>NUCLEOTIDE SEQUENCE [LARGE SCALE GENOMIC DNA]</scope>
    <source>
        <strain evidence="3">CM1001059</strain>
    </source>
</reference>
<dbReference type="PANTHER" id="PTHR19143:SF327">
    <property type="entry name" value="FI21813P1-RELATED"/>
    <property type="match status" value="1"/>
</dbReference>
<keyword evidence="3" id="KW-1185">Reference proteome</keyword>
<protein>
    <submittedName>
        <fullName evidence="2">Fibrinogen C-terminal domain-containing protein</fullName>
    </submittedName>
</protein>
<dbReference type="EnsemblMetazoa" id="AMEC005025-RA">
    <property type="protein sequence ID" value="AMEC005025-PA"/>
    <property type="gene ID" value="AMEC005025"/>
</dbReference>
<name>A0A182TMH8_9DIPT</name>
<dbReference type="InterPro" id="IPR036056">
    <property type="entry name" value="Fibrinogen-like_C"/>
</dbReference>
<dbReference type="PANTHER" id="PTHR19143">
    <property type="entry name" value="FIBRINOGEN/TENASCIN/ANGIOPOEITIN"/>
    <property type="match status" value="1"/>
</dbReference>
<organism evidence="2 3">
    <name type="scientific">Anopheles melas</name>
    <dbReference type="NCBI Taxonomy" id="34690"/>
    <lineage>
        <taxon>Eukaryota</taxon>
        <taxon>Metazoa</taxon>
        <taxon>Ecdysozoa</taxon>
        <taxon>Arthropoda</taxon>
        <taxon>Hexapoda</taxon>
        <taxon>Insecta</taxon>
        <taxon>Pterygota</taxon>
        <taxon>Neoptera</taxon>
        <taxon>Endopterygota</taxon>
        <taxon>Diptera</taxon>
        <taxon>Nematocera</taxon>
        <taxon>Culicoidea</taxon>
        <taxon>Culicidae</taxon>
        <taxon>Anophelinae</taxon>
        <taxon>Anopheles</taxon>
    </lineage>
</organism>
<feature type="domain" description="Fibrinogen C-terminal" evidence="1">
    <location>
        <begin position="117"/>
        <end position="284"/>
    </location>
</feature>
<dbReference type="InterPro" id="IPR014716">
    <property type="entry name" value="Fibrinogen_a/b/g_C_1"/>
</dbReference>
<dbReference type="InterPro" id="IPR050373">
    <property type="entry name" value="Fibrinogen_C-term_domain"/>
</dbReference>
<reference evidence="2" key="2">
    <citation type="submission" date="2020-05" db="UniProtKB">
        <authorList>
            <consortium name="EnsemblMetazoa"/>
        </authorList>
    </citation>
    <scope>IDENTIFICATION</scope>
    <source>
        <strain evidence="2">CM1001059</strain>
    </source>
</reference>
<evidence type="ECO:0000313" key="3">
    <source>
        <dbReference type="Proteomes" id="UP000075902"/>
    </source>
</evidence>
<dbReference type="SUPFAM" id="SSF56496">
    <property type="entry name" value="Fibrinogen C-terminal domain-like"/>
    <property type="match status" value="1"/>
</dbReference>
<sequence>MLFVAKVDGAEQNIPNSSFIGAEYQLIAARLDDLQKTLTDIKLAMKEERATTEGKLPDELNLLQHAIFDKLTTLQNQSNKMVIEQIANTTAEQSRKEIQKLASKEDLALFKVDPGLYFRSISTRSCKEETSNRTGEFLIQPIQNDEPFLGYCEQTAFGGGWLVFQYRYDGSVDFYRNWTEYRDGFGSMDGEFWLGLEHLHRLTSSRKHELLVELTDFDGNYKYARYDEFAIGSEEEQYPLEKLGSYTGTAGDSLYDHEGLQFSTKDQDNAYWDHATEWKGGWWFVILKNVDSRNVTV</sequence>
<accession>A0A182TMH8</accession>
<dbReference type="AlphaFoldDB" id="A0A182TMH8"/>
<dbReference type="SMART" id="SM00186">
    <property type="entry name" value="FBG"/>
    <property type="match status" value="1"/>
</dbReference>
<evidence type="ECO:0000313" key="2">
    <source>
        <dbReference type="EnsemblMetazoa" id="AMEC005025-PA"/>
    </source>
</evidence>
<proteinExistence type="predicted"/>
<dbReference type="Gene3D" id="3.90.215.10">
    <property type="entry name" value="Gamma Fibrinogen, chain A, domain 1"/>
    <property type="match status" value="1"/>
</dbReference>
<dbReference type="CDD" id="cd00087">
    <property type="entry name" value="FReD"/>
    <property type="match status" value="1"/>
</dbReference>
<dbReference type="PROSITE" id="PS51406">
    <property type="entry name" value="FIBRINOGEN_C_2"/>
    <property type="match status" value="1"/>
</dbReference>